<accession>A0A6L3X1R6</accession>
<feature type="domain" description="2-isopropylmalate synthase LeuA allosteric (dimerisation)" evidence="2">
    <location>
        <begin position="1"/>
        <end position="96"/>
    </location>
</feature>
<dbReference type="Pfam" id="PF08502">
    <property type="entry name" value="LeuA_dimer"/>
    <property type="match status" value="1"/>
</dbReference>
<evidence type="ECO:0000256" key="1">
    <source>
        <dbReference type="ARBA" id="ARBA00022679"/>
    </source>
</evidence>
<comment type="caution">
    <text evidence="3">The sequence shown here is derived from an EMBL/GenBank/DDBJ whole genome shotgun (WGS) entry which is preliminary data.</text>
</comment>
<sequence length="96" mass="10373">QLRLTASVATQGGTRQLEGQGNGLLSAAAHGLSRWINAPFVIKDYHEHTLGERSDSRSVAYIRCLFQDGTSRWGVGIDSDVARASIQALFNAVSRS</sequence>
<dbReference type="GO" id="GO:0003852">
    <property type="term" value="F:2-isopropylmalate synthase activity"/>
    <property type="evidence" value="ECO:0007669"/>
    <property type="project" value="InterPro"/>
</dbReference>
<feature type="non-terminal residue" evidence="3">
    <location>
        <position position="1"/>
    </location>
</feature>
<dbReference type="AlphaFoldDB" id="A0A6L3X1R6"/>
<evidence type="ECO:0000259" key="2">
    <source>
        <dbReference type="SMART" id="SM00917"/>
    </source>
</evidence>
<dbReference type="SMART" id="SM00917">
    <property type="entry name" value="LeuA_dimer"/>
    <property type="match status" value="1"/>
</dbReference>
<dbReference type="SUPFAM" id="SSF110921">
    <property type="entry name" value="2-isopropylmalate synthase LeuA, allosteric (dimerisation) domain"/>
    <property type="match status" value="1"/>
</dbReference>
<dbReference type="InterPro" id="IPR013709">
    <property type="entry name" value="2-isopropylmalate_synth_dimer"/>
</dbReference>
<reference evidence="3 4" key="1">
    <citation type="submission" date="2019-09" db="EMBL/GenBank/DDBJ databases">
        <title>Reversal of blaTEM antimicrobial resistance by CRISPR-Cas9 in clinical E. coli and other Enterobacteriaceae strains.</title>
        <authorList>
            <person name="Tagliaferri T."/>
            <person name="Guimaraes N."/>
            <person name="Pereira M."/>
            <person name="Felicori L."/>
            <person name="Horz H.-P."/>
            <person name="Santos S."/>
            <person name="Mendes T."/>
        </authorList>
    </citation>
    <scope>NUCLEOTIDE SEQUENCE [LARGE SCALE GENOMIC DNA]</scope>
    <source>
        <strain evidence="3 4">E2_blaTEM_MG</strain>
    </source>
</reference>
<protein>
    <submittedName>
        <fullName evidence="3">2-isopropylmalate synthase</fullName>
    </submittedName>
</protein>
<dbReference type="GO" id="GO:0009098">
    <property type="term" value="P:L-leucine biosynthetic process"/>
    <property type="evidence" value="ECO:0007669"/>
    <property type="project" value="InterPro"/>
</dbReference>
<gene>
    <name evidence="3" type="ORF">F9C29_35710</name>
</gene>
<dbReference type="PANTHER" id="PTHR46911:SF1">
    <property type="entry name" value="2-ISOPROPYLMALATE SYNTHASE"/>
    <property type="match status" value="1"/>
</dbReference>
<dbReference type="Proteomes" id="UP000476281">
    <property type="component" value="Unassembled WGS sequence"/>
</dbReference>
<name>A0A6L3X1R6_9ENTR</name>
<keyword evidence="1" id="KW-0808">Transferase</keyword>
<dbReference type="EMBL" id="WBSZ01002847">
    <property type="protein sequence ID" value="KAB2421635.1"/>
    <property type="molecule type" value="Genomic_DNA"/>
</dbReference>
<proteinExistence type="predicted"/>
<evidence type="ECO:0000313" key="4">
    <source>
        <dbReference type="Proteomes" id="UP000476281"/>
    </source>
</evidence>
<dbReference type="Gene3D" id="3.30.160.270">
    <property type="match status" value="1"/>
</dbReference>
<dbReference type="PANTHER" id="PTHR46911">
    <property type="match status" value="1"/>
</dbReference>
<evidence type="ECO:0000313" key="3">
    <source>
        <dbReference type="EMBL" id="KAB2421635.1"/>
    </source>
</evidence>
<organism evidence="3 4">
    <name type="scientific">Enterobacter hormaechei</name>
    <dbReference type="NCBI Taxonomy" id="158836"/>
    <lineage>
        <taxon>Bacteria</taxon>
        <taxon>Pseudomonadati</taxon>
        <taxon>Pseudomonadota</taxon>
        <taxon>Gammaproteobacteria</taxon>
        <taxon>Enterobacterales</taxon>
        <taxon>Enterobacteriaceae</taxon>
        <taxon>Enterobacter</taxon>
        <taxon>Enterobacter cloacae complex</taxon>
    </lineage>
</organism>
<dbReference type="InterPro" id="IPR036230">
    <property type="entry name" value="LeuA_allosteric_dom_sf"/>
</dbReference>